<dbReference type="AlphaFoldDB" id="D3BNF1"/>
<evidence type="ECO:0000313" key="4">
    <source>
        <dbReference type="Proteomes" id="UP000001396"/>
    </source>
</evidence>
<gene>
    <name evidence="3" type="ORF">PPL_09563</name>
</gene>
<evidence type="ECO:0000313" key="3">
    <source>
        <dbReference type="EMBL" id="EFA76811.1"/>
    </source>
</evidence>
<keyword evidence="1" id="KW-0812">Transmembrane</keyword>
<keyword evidence="1" id="KW-1133">Transmembrane helix</keyword>
<dbReference type="CDD" id="cd02961">
    <property type="entry name" value="PDI_a_family"/>
    <property type="match status" value="2"/>
</dbReference>
<comment type="caution">
    <text evidence="3">The sequence shown here is derived from an EMBL/GenBank/DDBJ whole genome shotgun (WGS) entry which is preliminary data.</text>
</comment>
<dbReference type="GO" id="GO:0005783">
    <property type="term" value="C:endoplasmic reticulum"/>
    <property type="evidence" value="ECO:0007669"/>
    <property type="project" value="TreeGrafter"/>
</dbReference>
<dbReference type="SUPFAM" id="SSF52833">
    <property type="entry name" value="Thioredoxin-like"/>
    <property type="match status" value="2"/>
</dbReference>
<dbReference type="STRING" id="670386.D3BNF1"/>
<dbReference type="PRINTS" id="PR00421">
    <property type="entry name" value="THIOREDOXIN"/>
</dbReference>
<dbReference type="InterPro" id="IPR051063">
    <property type="entry name" value="PDI"/>
</dbReference>
<dbReference type="PANTHER" id="PTHR45672">
    <property type="entry name" value="PROTEIN DISULFIDE-ISOMERASE C17H9.14C-RELATED"/>
    <property type="match status" value="1"/>
</dbReference>
<sequence>MSQPKKDVSALVLVSFVHSEGTSDVITITASNVQLLKDNNYLVEFFTPWCGFCKKLAPIYEELATKVKGKHNIAKVDCTTDQDICQQFQVAGYPTIKYVSQGQVYEYQGAREVEDFEKFLDGGYQSAKKTPFPGGKTGDSSVLELDSVNFAEVNNGQKWFIVFYAPWCGFCKKYMPGFEKVSSQFAGNVRFGKINCDEHKSICELYNIPGYPTFKYFESDGYRDFAVEPSENNIVQYLQSGYSQQQLKSRPWHPIFRMVHAAILEFVYLFLGVAFLLGLALGYAFFAPSAIFPPTADSAQQVNSYAQPHPTKAEKAD</sequence>
<dbReference type="FunCoup" id="D3BNF1">
    <property type="interactions" value="8"/>
</dbReference>
<protein>
    <submittedName>
        <fullName evidence="3">Thioredoxin fold domain-containing protein</fullName>
    </submittedName>
</protein>
<dbReference type="Pfam" id="PF00085">
    <property type="entry name" value="Thioredoxin"/>
    <property type="match status" value="2"/>
</dbReference>
<dbReference type="Gene3D" id="3.40.30.10">
    <property type="entry name" value="Glutaredoxin"/>
    <property type="match status" value="2"/>
</dbReference>
<feature type="domain" description="Thioredoxin" evidence="2">
    <location>
        <begin position="131"/>
        <end position="243"/>
    </location>
</feature>
<feature type="domain" description="Thioredoxin" evidence="2">
    <location>
        <begin position="2"/>
        <end position="125"/>
    </location>
</feature>
<dbReference type="InterPro" id="IPR013766">
    <property type="entry name" value="Thioredoxin_domain"/>
</dbReference>
<proteinExistence type="predicted"/>
<dbReference type="GeneID" id="31365038"/>
<dbReference type="Proteomes" id="UP000001396">
    <property type="component" value="Unassembled WGS sequence"/>
</dbReference>
<evidence type="ECO:0000259" key="2">
    <source>
        <dbReference type="PROSITE" id="PS51352"/>
    </source>
</evidence>
<evidence type="ECO:0000256" key="1">
    <source>
        <dbReference type="SAM" id="Phobius"/>
    </source>
</evidence>
<dbReference type="GO" id="GO:0006457">
    <property type="term" value="P:protein folding"/>
    <property type="evidence" value="ECO:0007669"/>
    <property type="project" value="TreeGrafter"/>
</dbReference>
<feature type="transmembrane region" description="Helical" evidence="1">
    <location>
        <begin position="266"/>
        <end position="286"/>
    </location>
</feature>
<keyword evidence="4" id="KW-1185">Reference proteome</keyword>
<organism evidence="3 4">
    <name type="scientific">Heterostelium pallidum (strain ATCC 26659 / Pp 5 / PN500)</name>
    <name type="common">Cellular slime mold</name>
    <name type="synonym">Polysphondylium pallidum</name>
    <dbReference type="NCBI Taxonomy" id="670386"/>
    <lineage>
        <taxon>Eukaryota</taxon>
        <taxon>Amoebozoa</taxon>
        <taxon>Evosea</taxon>
        <taxon>Eumycetozoa</taxon>
        <taxon>Dictyostelia</taxon>
        <taxon>Acytosteliales</taxon>
        <taxon>Acytosteliaceae</taxon>
        <taxon>Heterostelium</taxon>
    </lineage>
</organism>
<keyword evidence="1" id="KW-0472">Membrane</keyword>
<dbReference type="GO" id="GO:0003756">
    <property type="term" value="F:protein disulfide isomerase activity"/>
    <property type="evidence" value="ECO:0007669"/>
    <property type="project" value="TreeGrafter"/>
</dbReference>
<name>D3BNF1_HETP5</name>
<dbReference type="RefSeq" id="XP_020428943.1">
    <property type="nucleotide sequence ID" value="XM_020580356.1"/>
</dbReference>
<dbReference type="PROSITE" id="PS51352">
    <property type="entry name" value="THIOREDOXIN_2"/>
    <property type="match status" value="2"/>
</dbReference>
<reference evidence="3 4" key="1">
    <citation type="journal article" date="2011" name="Genome Res.">
        <title>Phylogeny-wide analysis of social amoeba genomes highlights ancient origins for complex intercellular communication.</title>
        <authorList>
            <person name="Heidel A.J."/>
            <person name="Lawal H.M."/>
            <person name="Felder M."/>
            <person name="Schilde C."/>
            <person name="Helps N.R."/>
            <person name="Tunggal B."/>
            <person name="Rivero F."/>
            <person name="John U."/>
            <person name="Schleicher M."/>
            <person name="Eichinger L."/>
            <person name="Platzer M."/>
            <person name="Noegel A.A."/>
            <person name="Schaap P."/>
            <person name="Gloeckner G."/>
        </authorList>
    </citation>
    <scope>NUCLEOTIDE SEQUENCE [LARGE SCALE GENOMIC DNA]</scope>
    <source>
        <strain evidence="4">ATCC 26659 / Pp 5 / PN500</strain>
    </source>
</reference>
<dbReference type="InParanoid" id="D3BNF1"/>
<dbReference type="EMBL" id="ADBJ01000044">
    <property type="protein sequence ID" value="EFA76811.1"/>
    <property type="molecule type" value="Genomic_DNA"/>
</dbReference>
<dbReference type="OMA" id="FAKINCE"/>
<dbReference type="InterPro" id="IPR036249">
    <property type="entry name" value="Thioredoxin-like_sf"/>
</dbReference>
<accession>D3BNF1</accession>